<keyword evidence="1" id="KW-0808">Transferase</keyword>
<sequence>MRNIILVGLFVFGLTVQSFGQKEEKLPEVVIMDTNYKYLNEVGSEEAAVPVELLHKKVASYNVKNSDVYKEGNNSYEVSFRIPDGKILAAYDKDGKLLRTIERFKGVRLPVAVMKSIYGRFPGWKISDDVYLVSYHKDNKVTEKYKIKLENGDKLIKVKTDSDGNFL</sequence>
<comment type="caution">
    <text evidence="1">The sequence shown here is derived from an EMBL/GenBank/DDBJ whole genome shotgun (WGS) entry which is preliminary data.</text>
</comment>
<keyword evidence="1" id="KW-0548">Nucleotidyltransferase</keyword>
<dbReference type="RefSeq" id="WP_378291594.1">
    <property type="nucleotide sequence ID" value="NZ_JBHULE010000019.1"/>
</dbReference>
<dbReference type="GO" id="GO:0016779">
    <property type="term" value="F:nucleotidyltransferase activity"/>
    <property type="evidence" value="ECO:0007669"/>
    <property type="project" value="UniProtKB-KW"/>
</dbReference>
<reference evidence="2" key="1">
    <citation type="journal article" date="2019" name="Int. J. Syst. Evol. Microbiol.">
        <title>The Global Catalogue of Microorganisms (GCM) 10K type strain sequencing project: providing services to taxonomists for standard genome sequencing and annotation.</title>
        <authorList>
            <consortium name="The Broad Institute Genomics Platform"/>
            <consortium name="The Broad Institute Genome Sequencing Center for Infectious Disease"/>
            <person name="Wu L."/>
            <person name="Ma J."/>
        </authorList>
    </citation>
    <scope>NUCLEOTIDE SEQUENCE [LARGE SCALE GENOMIC DNA]</scope>
    <source>
        <strain evidence="2">KCTC 52274</strain>
    </source>
</reference>
<keyword evidence="2" id="KW-1185">Reference proteome</keyword>
<evidence type="ECO:0000313" key="2">
    <source>
        <dbReference type="Proteomes" id="UP001597319"/>
    </source>
</evidence>
<protein>
    <submittedName>
        <fullName evidence="1">Nicotinate-nucleotide adenylyltransferase</fullName>
    </submittedName>
</protein>
<proteinExistence type="predicted"/>
<dbReference type="SUPFAM" id="SSF160574">
    <property type="entry name" value="BT0923-like"/>
    <property type="match status" value="1"/>
</dbReference>
<dbReference type="Gene3D" id="3.10.450.360">
    <property type="match status" value="1"/>
</dbReference>
<name>A0ABW5LD25_9FLAO</name>
<gene>
    <name evidence="1" type="ORF">ACFSR1_08650</name>
</gene>
<accession>A0ABW5LD25</accession>
<dbReference type="EMBL" id="JBHULE010000019">
    <property type="protein sequence ID" value="MFD2562740.1"/>
    <property type="molecule type" value="Genomic_DNA"/>
</dbReference>
<dbReference type="Proteomes" id="UP001597319">
    <property type="component" value="Unassembled WGS sequence"/>
</dbReference>
<evidence type="ECO:0000313" key="1">
    <source>
        <dbReference type="EMBL" id="MFD2562740.1"/>
    </source>
</evidence>
<organism evidence="1 2">
    <name type="scientific">Aquimarina rubra</name>
    <dbReference type="NCBI Taxonomy" id="1920033"/>
    <lineage>
        <taxon>Bacteria</taxon>
        <taxon>Pseudomonadati</taxon>
        <taxon>Bacteroidota</taxon>
        <taxon>Flavobacteriia</taxon>
        <taxon>Flavobacteriales</taxon>
        <taxon>Flavobacteriaceae</taxon>
        <taxon>Aquimarina</taxon>
    </lineage>
</organism>